<dbReference type="Proteomes" id="UP000035648">
    <property type="component" value="Chromosome"/>
</dbReference>
<dbReference type="PATRIC" id="fig|1618337.4.peg.586"/>
<keyword evidence="2" id="KW-0808">Transferase</keyword>
<dbReference type="Pfam" id="PF00534">
    <property type="entry name" value="Glycos_transf_1"/>
    <property type="match status" value="1"/>
</dbReference>
<dbReference type="InterPro" id="IPR001296">
    <property type="entry name" value="Glyco_trans_1"/>
</dbReference>
<evidence type="ECO:0000313" key="2">
    <source>
        <dbReference type="EMBL" id="AKM82383.1"/>
    </source>
</evidence>
<dbReference type="CDD" id="cd03822">
    <property type="entry name" value="GT4_mannosyltransferase-like"/>
    <property type="match status" value="1"/>
</dbReference>
<dbReference type="InterPro" id="IPR008928">
    <property type="entry name" value="6-hairpin_glycosidase_sf"/>
</dbReference>
<dbReference type="EMBL" id="CP011213">
    <property type="protein sequence ID" value="AKM82383.1"/>
    <property type="molecule type" value="Genomic_DNA"/>
</dbReference>
<evidence type="ECO:0000259" key="1">
    <source>
        <dbReference type="Pfam" id="PF00534"/>
    </source>
</evidence>
<name>A0A0G4B4Q1_9BACT</name>
<dbReference type="Gene3D" id="1.50.10.20">
    <property type="match status" value="1"/>
</dbReference>
<dbReference type="GO" id="GO:0016757">
    <property type="term" value="F:glycosyltransferase activity"/>
    <property type="evidence" value="ECO:0007669"/>
    <property type="project" value="InterPro"/>
</dbReference>
<dbReference type="PANTHER" id="PTHR12526:SF572">
    <property type="entry name" value="BLL5144 PROTEIN"/>
    <property type="match status" value="1"/>
</dbReference>
<evidence type="ECO:0000313" key="3">
    <source>
        <dbReference type="Proteomes" id="UP000035648"/>
    </source>
</evidence>
<proteinExistence type="predicted"/>
<gene>
    <name evidence="2" type="ORF">UT28_C0001G0579</name>
</gene>
<dbReference type="SUPFAM" id="SSF48208">
    <property type="entry name" value="Six-hairpin glycosidases"/>
    <property type="match status" value="1"/>
</dbReference>
<sequence>MEKIDLKLAFLSTYPPSRCGIATFASSLIENLEHYLNSQIKIIAVSDLKQAYPPQVIFEINQNQKQSYFEAAKMINTSSIEVVILQHEYGIFGGEDGEYILNFLENINKPIVTSLHSVLHVHSTHRKLLTQKILNLSNSVVVMTKAAKKILLETMDIQAEKIFVVPHGVPNVRFDEKDKIKDFLGLDNKKVVSTFGLLNRGKGIELAISSVSELVSTYPDILYLIIGVTHPKILEKEGEQYRRSLMRQVKEMKLTNNVRFIDSYLDYYDLVCYLKATDVYLAPQLDLNQAFSGTISYALGCGCVVVSSPTSYAKEVLSDGRGVIVEPKSEKISNELKKIFTSEDSIKKTALKSYRYARSMTWHQVGLKYLDVIEKNLFINNDGWAQRLPNFKSPPPLNHLLNNTTDFGLYQHMIGSTPNIEFGYSLDDQARALIACHELSYNFTDLKVEKYKKVYLSFLDNAIDNKGRIHNFFSDAQKYIDKNASADSIARSFWALSCCKEDSRYKIKTNKILSIYQNKLNFDHVKPISYSLLGYTNLKNKEMTILLADKLIERFSQTSNKSWQWFEDELTWANAIVILSLCKAYKLTKNSIYLSTALKSLKFLEKHSIVSGYPAPIGQKKWYKRNKCRSLFDQQPIEVADMVMLYNELFYITGEKKYKDKAFFWFGWYFGNNMNNVLIFDPITKGVCDGLSKNGVNKNQGAESIVTYLMAYSSFNKPI</sequence>
<dbReference type="KEGG" id="bbgw:UT28_C0001G0579"/>
<dbReference type="STRING" id="1618337.UT28_C0001G0579"/>
<organism evidence="2 3">
    <name type="scientific">Berkelbacteria bacterium GW2011_GWE1_39_12</name>
    <dbReference type="NCBI Taxonomy" id="1618337"/>
    <lineage>
        <taxon>Bacteria</taxon>
        <taxon>Candidatus Berkelbacteria</taxon>
    </lineage>
</organism>
<accession>A0A0G4B4Q1</accession>
<protein>
    <submittedName>
        <fullName evidence="2">Group 1 glycosyl transferase</fullName>
    </submittedName>
</protein>
<dbReference type="PANTHER" id="PTHR12526">
    <property type="entry name" value="GLYCOSYLTRANSFERASE"/>
    <property type="match status" value="1"/>
</dbReference>
<reference evidence="2 3" key="1">
    <citation type="journal article" date="2015" name="Nature">
        <title>rRNA introns, odd ribosomes, and small enigmatic genomes across a large radiation of phyla.</title>
        <authorList>
            <person name="Brown C.T."/>
            <person name="Hug L.A."/>
            <person name="Thomas B.C."/>
            <person name="Sharon I."/>
            <person name="Castelle C.J."/>
            <person name="Singh A."/>
            <person name="Wilkins M.J."/>
            <person name="Williams K.H."/>
            <person name="Banfield J.F."/>
        </authorList>
    </citation>
    <scope>NUCLEOTIDE SEQUENCE [LARGE SCALE GENOMIC DNA]</scope>
</reference>
<dbReference type="GO" id="GO:0005975">
    <property type="term" value="P:carbohydrate metabolic process"/>
    <property type="evidence" value="ECO:0007669"/>
    <property type="project" value="InterPro"/>
</dbReference>
<dbReference type="Gene3D" id="3.40.50.2000">
    <property type="entry name" value="Glycogen Phosphorylase B"/>
    <property type="match status" value="2"/>
</dbReference>
<dbReference type="AlphaFoldDB" id="A0A0G4B4Q1"/>
<feature type="domain" description="Glycosyl transferase family 1" evidence="1">
    <location>
        <begin position="177"/>
        <end position="348"/>
    </location>
</feature>
<dbReference type="SUPFAM" id="SSF53756">
    <property type="entry name" value="UDP-Glycosyltransferase/glycogen phosphorylase"/>
    <property type="match status" value="1"/>
</dbReference>